<sequence>MASASVASSSPASFDKIDISTETIIGKTNCKINIVELFSFLPVVQYEVIPKKRGRRPKDEKKLEPQVLKDGDIITLKMGDNIRGVDLKKKKSNNNNYFRNSITIVMSCDNKLINFKISKNGKFQFTGCKNDSHSHRCLSNIMGYIQSSPKKIISLPLNTRLEVIYLTVMANINFSLGFCVNKENLDDYVNKNTDYYSLLETTFGYTGVNIKIPLPNLDKIPITKMTLISNDRNEWTREDLTYNDYVVLLDEKEKVKESGKNRYNTFLVFQSGNVILSSPHKECMRDTYFEFLRIINTCRNVIEEKIDQK</sequence>
<dbReference type="AlphaFoldDB" id="A0A6C0KFW1"/>
<organism evidence="1">
    <name type="scientific">viral metagenome</name>
    <dbReference type="NCBI Taxonomy" id="1070528"/>
    <lineage>
        <taxon>unclassified sequences</taxon>
        <taxon>metagenomes</taxon>
        <taxon>organismal metagenomes</taxon>
    </lineage>
</organism>
<evidence type="ECO:0000313" key="1">
    <source>
        <dbReference type="EMBL" id="QHU15667.1"/>
    </source>
</evidence>
<dbReference type="EMBL" id="MN740867">
    <property type="protein sequence ID" value="QHU15667.1"/>
    <property type="molecule type" value="Genomic_DNA"/>
</dbReference>
<reference evidence="1" key="1">
    <citation type="journal article" date="2020" name="Nature">
        <title>Giant virus diversity and host interactions through global metagenomics.</title>
        <authorList>
            <person name="Schulz F."/>
            <person name="Roux S."/>
            <person name="Paez-Espino D."/>
            <person name="Jungbluth S."/>
            <person name="Walsh D.A."/>
            <person name="Denef V.J."/>
            <person name="McMahon K.D."/>
            <person name="Konstantinidis K.T."/>
            <person name="Eloe-Fadrosh E.A."/>
            <person name="Kyrpides N.C."/>
            <person name="Woyke T."/>
        </authorList>
    </citation>
    <scope>NUCLEOTIDE SEQUENCE</scope>
    <source>
        <strain evidence="1">GVMAG-S-3300010158-109</strain>
    </source>
</reference>
<proteinExistence type="predicted"/>
<protein>
    <submittedName>
        <fullName evidence="1">Uncharacterized protein</fullName>
    </submittedName>
</protein>
<name>A0A6C0KFW1_9ZZZZ</name>
<accession>A0A6C0KFW1</accession>